<accession>A0A0W8ESV5</accession>
<dbReference type="AlphaFoldDB" id="A0A0W8ESV5"/>
<proteinExistence type="predicted"/>
<organism evidence="1">
    <name type="scientific">hydrocarbon metagenome</name>
    <dbReference type="NCBI Taxonomy" id="938273"/>
    <lineage>
        <taxon>unclassified sequences</taxon>
        <taxon>metagenomes</taxon>
        <taxon>ecological metagenomes</taxon>
    </lineage>
</organism>
<protein>
    <submittedName>
        <fullName evidence="1">Uncharacterized protein</fullName>
    </submittedName>
</protein>
<name>A0A0W8ESV5_9ZZZZ</name>
<gene>
    <name evidence="1" type="ORF">ASZ90_016474</name>
</gene>
<evidence type="ECO:0000313" key="1">
    <source>
        <dbReference type="EMBL" id="KUG11627.1"/>
    </source>
</evidence>
<reference evidence="1" key="1">
    <citation type="journal article" date="2015" name="Proc. Natl. Acad. Sci. U.S.A.">
        <title>Networks of energetic and metabolic interactions define dynamics in microbial communities.</title>
        <authorList>
            <person name="Embree M."/>
            <person name="Liu J.K."/>
            <person name="Al-Bassam M.M."/>
            <person name="Zengler K."/>
        </authorList>
    </citation>
    <scope>NUCLEOTIDE SEQUENCE</scope>
</reference>
<dbReference type="EMBL" id="LNQE01001733">
    <property type="protein sequence ID" value="KUG11627.1"/>
    <property type="molecule type" value="Genomic_DNA"/>
</dbReference>
<sequence>MFIMPDFIHTLDEWIIWLLGAEFHQPATPEMLMQRTHYAQPEIMAALALLERGKAIRVNRNTRDATKVDSVGLTVPGKKRYEELKSRSVQR</sequence>
<comment type="caution">
    <text evidence="1">The sequence shown here is derived from an EMBL/GenBank/DDBJ whole genome shotgun (WGS) entry which is preliminary data.</text>
</comment>